<dbReference type="Gene3D" id="3.30.70.2450">
    <property type="match status" value="1"/>
</dbReference>
<dbReference type="PRINTS" id="PR00420">
    <property type="entry name" value="RNGMNOXGNASE"/>
</dbReference>
<sequence>MSDAMSDATPTATPTAAPGTASGTTPGTVRETTSVLISGAGPTGLTLACLLARQGVAVRVVELAPEPHSGSRGKALNARSLEVLADLGLADALLASGRTNLPFRRYFEGAFVAESDPAAETPTTPAAPFPSPLFLPQDRVEALLRGRLEELGGSVEFGTELAGFAQDDERVTARLADGREIEAQYLVGCDGGRSTVRKQLAIPFTGNSEPEPAMVVGDLEISGLEPTAWHQWFGPQGALLLCPFGDEDGRWQVQATPETGPDGTALAPSLEGFRRIVAEHTGDESIEVRGAGWLSSWRVNVRVAEQYRVGRVLLAGDAAHVHPTAGGLGMNTGIQDAWNLGWKLGHVLTGLARPALLDTYEEERQPIAAWTLRTSTAGMAAVAEGARTPGVGLEAVRVDDLTGLSLGYRWSPLAEDGLGTSLQAGDRAPDAPCADAEGRPIRLLETFAGDRFTLLAFGHQPVADLPGHVRTVPVDADDPAGLRDTDGHARRAYGIEGSALVLVRPDNHVALTARQGEEQAVLDYLGRL</sequence>
<feature type="domain" description="FAD-binding" evidence="6">
    <location>
        <begin position="33"/>
        <end position="372"/>
    </location>
</feature>
<feature type="region of interest" description="Disordered" evidence="5">
    <location>
        <begin position="1"/>
        <end position="28"/>
    </location>
</feature>
<dbReference type="PANTHER" id="PTHR43004">
    <property type="entry name" value="TRK SYSTEM POTASSIUM UPTAKE PROTEIN"/>
    <property type="match status" value="1"/>
</dbReference>
<dbReference type="Proteomes" id="UP001499987">
    <property type="component" value="Unassembled WGS sequence"/>
</dbReference>
<name>A0ABN1TA91_9ACTN</name>
<evidence type="ECO:0000259" key="6">
    <source>
        <dbReference type="Pfam" id="PF01494"/>
    </source>
</evidence>
<gene>
    <name evidence="7" type="ORF">GCM10009663_03440</name>
</gene>
<evidence type="ECO:0000256" key="4">
    <source>
        <dbReference type="ARBA" id="ARBA00022827"/>
    </source>
</evidence>
<dbReference type="SUPFAM" id="SSF51905">
    <property type="entry name" value="FAD/NAD(P)-binding domain"/>
    <property type="match status" value="1"/>
</dbReference>
<comment type="similarity">
    <text evidence="2">Belongs to the PheA/TfdB FAD monooxygenase family.</text>
</comment>
<keyword evidence="3" id="KW-0285">Flavoprotein</keyword>
<dbReference type="EMBL" id="BAAALD010000002">
    <property type="protein sequence ID" value="GAA1069779.1"/>
    <property type="molecule type" value="Genomic_DNA"/>
</dbReference>
<comment type="caution">
    <text evidence="7">The sequence shown here is derived from an EMBL/GenBank/DDBJ whole genome shotgun (WGS) entry which is preliminary data.</text>
</comment>
<feature type="compositionally biased region" description="Low complexity" evidence="5">
    <location>
        <begin position="8"/>
        <end position="28"/>
    </location>
</feature>
<dbReference type="InterPro" id="IPR050641">
    <property type="entry name" value="RIFMO-like"/>
</dbReference>
<evidence type="ECO:0000256" key="5">
    <source>
        <dbReference type="SAM" id="MobiDB-lite"/>
    </source>
</evidence>
<dbReference type="InterPro" id="IPR036249">
    <property type="entry name" value="Thioredoxin-like_sf"/>
</dbReference>
<dbReference type="Gene3D" id="3.50.50.60">
    <property type="entry name" value="FAD/NAD(P)-binding domain"/>
    <property type="match status" value="1"/>
</dbReference>
<evidence type="ECO:0000313" key="7">
    <source>
        <dbReference type="EMBL" id="GAA1069779.1"/>
    </source>
</evidence>
<proteinExistence type="inferred from homology"/>
<dbReference type="Pfam" id="PF01494">
    <property type="entry name" value="FAD_binding_3"/>
    <property type="match status" value="1"/>
</dbReference>
<dbReference type="RefSeq" id="WP_344621630.1">
    <property type="nucleotide sequence ID" value="NZ_BAAALD010000002.1"/>
</dbReference>
<evidence type="ECO:0000256" key="2">
    <source>
        <dbReference type="ARBA" id="ARBA00007801"/>
    </source>
</evidence>
<evidence type="ECO:0000256" key="3">
    <source>
        <dbReference type="ARBA" id="ARBA00022630"/>
    </source>
</evidence>
<accession>A0ABN1TA91</accession>
<dbReference type="InterPro" id="IPR002938">
    <property type="entry name" value="FAD-bd"/>
</dbReference>
<reference evidence="7 8" key="1">
    <citation type="journal article" date="2019" name="Int. J. Syst. Evol. Microbiol.">
        <title>The Global Catalogue of Microorganisms (GCM) 10K type strain sequencing project: providing services to taxonomists for standard genome sequencing and annotation.</title>
        <authorList>
            <consortium name="The Broad Institute Genomics Platform"/>
            <consortium name="The Broad Institute Genome Sequencing Center for Infectious Disease"/>
            <person name="Wu L."/>
            <person name="Ma J."/>
        </authorList>
    </citation>
    <scope>NUCLEOTIDE SEQUENCE [LARGE SCALE GENOMIC DNA]</scope>
    <source>
        <strain evidence="7 8">JCM 13002</strain>
    </source>
</reference>
<dbReference type="InterPro" id="IPR036188">
    <property type="entry name" value="FAD/NAD-bd_sf"/>
</dbReference>
<dbReference type="SUPFAM" id="SSF52833">
    <property type="entry name" value="Thioredoxin-like"/>
    <property type="match status" value="1"/>
</dbReference>
<dbReference type="PANTHER" id="PTHR43004:SF19">
    <property type="entry name" value="BINDING MONOOXYGENASE, PUTATIVE (JCVI)-RELATED"/>
    <property type="match status" value="1"/>
</dbReference>
<evidence type="ECO:0000313" key="8">
    <source>
        <dbReference type="Proteomes" id="UP001499987"/>
    </source>
</evidence>
<dbReference type="NCBIfam" id="NF004832">
    <property type="entry name" value="PRK06184.1"/>
    <property type="match status" value="1"/>
</dbReference>
<evidence type="ECO:0000256" key="1">
    <source>
        <dbReference type="ARBA" id="ARBA00001974"/>
    </source>
</evidence>
<protein>
    <submittedName>
        <fullName evidence="7">FAD-dependent oxidoreductase</fullName>
    </submittedName>
</protein>
<organism evidence="7 8">
    <name type="scientific">Kitasatospora arboriphila</name>
    <dbReference type="NCBI Taxonomy" id="258052"/>
    <lineage>
        <taxon>Bacteria</taxon>
        <taxon>Bacillati</taxon>
        <taxon>Actinomycetota</taxon>
        <taxon>Actinomycetes</taxon>
        <taxon>Kitasatosporales</taxon>
        <taxon>Streptomycetaceae</taxon>
        <taxon>Kitasatospora</taxon>
    </lineage>
</organism>
<comment type="cofactor">
    <cofactor evidence="1">
        <name>FAD</name>
        <dbReference type="ChEBI" id="CHEBI:57692"/>
    </cofactor>
</comment>
<dbReference type="Pfam" id="PF21274">
    <property type="entry name" value="Rng_hyd_C"/>
    <property type="match status" value="1"/>
</dbReference>
<keyword evidence="8" id="KW-1185">Reference proteome</keyword>
<dbReference type="Gene3D" id="3.40.30.120">
    <property type="match status" value="1"/>
</dbReference>
<keyword evidence="4" id="KW-0274">FAD</keyword>